<evidence type="ECO:0000256" key="1">
    <source>
        <dbReference type="ARBA" id="ARBA00006407"/>
    </source>
</evidence>
<feature type="domain" description="Ubiquinol-cytochrome c chaperone" evidence="3">
    <location>
        <begin position="44"/>
        <end position="176"/>
    </location>
</feature>
<evidence type="ECO:0000256" key="2">
    <source>
        <dbReference type="ARBA" id="ARBA00006436"/>
    </source>
</evidence>
<dbReference type="OrthoDB" id="7158889at2"/>
<dbReference type="AlphaFoldDB" id="A0A3G9GC27"/>
<comment type="similarity">
    <text evidence="2">Belongs to the UPF0174 family.</text>
</comment>
<organism evidence="4 5">
    <name type="scientific">Asticcacaulis excentricus</name>
    <dbReference type="NCBI Taxonomy" id="78587"/>
    <lineage>
        <taxon>Bacteria</taxon>
        <taxon>Pseudomonadati</taxon>
        <taxon>Pseudomonadota</taxon>
        <taxon>Alphaproteobacteria</taxon>
        <taxon>Caulobacterales</taxon>
        <taxon>Caulobacteraceae</taxon>
        <taxon>Asticcacaulis</taxon>
    </lineage>
</organism>
<proteinExistence type="inferred from homology"/>
<dbReference type="InterPro" id="IPR007129">
    <property type="entry name" value="Ubiqinol_cyt_c_chaperone_CPB3"/>
</dbReference>
<comment type="similarity">
    <text evidence="1">Belongs to the CBP3 family.</text>
</comment>
<dbReference type="Pfam" id="PF03981">
    <property type="entry name" value="Ubiq_cyt_C_chap"/>
    <property type="match status" value="1"/>
</dbReference>
<sequence length="199" mass="22315">MLDKFLSSLGESLGLKKPNPTRVAGEALYAAAVAQSRQVVFYTDYGVKDEIGARFELLVLHVVLLINRLKSDDEHYRETSQALFDSLLLALDDTLREQGVGDLTVPKKMKKLSQQVYTRLVRWNEIWDEAGAEDATAAQADYLLRTVYATDEDPDPQAPLWAAGLSAYMNEVRTQVRADKLLAGEVNWPDVSRLNTKEN</sequence>
<evidence type="ECO:0000313" key="5">
    <source>
        <dbReference type="Proteomes" id="UP000278756"/>
    </source>
</evidence>
<gene>
    <name evidence="4" type="ORF">EM6_2841</name>
</gene>
<dbReference type="Proteomes" id="UP000278756">
    <property type="component" value="Chromosome 2"/>
</dbReference>
<reference evidence="5" key="1">
    <citation type="journal article" date="2017" name="Biotechnol. Biofuels">
        <title>Evaluation of environmental bacterial communities as a factor affecting the growth of duckweed Lemna minor.</title>
        <authorList>
            <person name="Ishizawa H."/>
            <person name="Kuroda M."/>
            <person name="Morikawa M."/>
            <person name="Ike M."/>
        </authorList>
    </citation>
    <scope>NUCLEOTIDE SEQUENCE [LARGE SCALE GENOMIC DNA]</scope>
    <source>
        <strain evidence="5">M6</strain>
    </source>
</reference>
<dbReference type="RefSeq" id="WP_126423813.1">
    <property type="nucleotide sequence ID" value="NZ_AP018828.1"/>
</dbReference>
<name>A0A3G9GC27_9CAUL</name>
<reference evidence="5" key="2">
    <citation type="journal article" date="2017" name="Plant Physiol. Biochem.">
        <title>Differential oxidative and antioxidative response of duckweed Lemna minor toward plant growth promoting/inhibiting bacteria.</title>
        <authorList>
            <person name="Ishizawa H."/>
            <person name="Kuroda M."/>
            <person name="Morikawa M."/>
            <person name="Ike M."/>
        </authorList>
    </citation>
    <scope>NUCLEOTIDE SEQUENCE [LARGE SCALE GENOMIC DNA]</scope>
    <source>
        <strain evidence="5">M6</strain>
    </source>
</reference>
<dbReference type="PANTHER" id="PTHR12184:SF1">
    <property type="entry name" value="UBIQUINOL-CYTOCHROME-C REDUCTASE COMPLEX ASSEMBLY FACTOR 1"/>
    <property type="match status" value="1"/>
</dbReference>
<evidence type="ECO:0000259" key="3">
    <source>
        <dbReference type="Pfam" id="PF03981"/>
    </source>
</evidence>
<dbReference type="PANTHER" id="PTHR12184">
    <property type="entry name" value="UBIQUINOL-CYTOCHROME C REDUCTASE COMPLEX ASSEMBLY FACTOR 1 FAMILY MEMBER"/>
    <property type="match status" value="1"/>
</dbReference>
<protein>
    <submittedName>
        <fullName evidence="4">Ubiquinol-cytochrome C chaperone</fullName>
    </submittedName>
</protein>
<accession>A0A3G9GC27</accession>
<dbReference type="EMBL" id="AP018828">
    <property type="protein sequence ID" value="BBF82209.1"/>
    <property type="molecule type" value="Genomic_DNA"/>
</dbReference>
<dbReference type="InterPro" id="IPR021150">
    <property type="entry name" value="Ubiq_cyt_c_chap"/>
</dbReference>
<evidence type="ECO:0000313" key="4">
    <source>
        <dbReference type="EMBL" id="BBF82209.1"/>
    </source>
</evidence>